<protein>
    <submittedName>
        <fullName evidence="2">Uncharacterized protein</fullName>
    </submittedName>
</protein>
<dbReference type="Proteomes" id="UP000652761">
    <property type="component" value="Unassembled WGS sequence"/>
</dbReference>
<evidence type="ECO:0000256" key="1">
    <source>
        <dbReference type="SAM" id="Phobius"/>
    </source>
</evidence>
<comment type="caution">
    <text evidence="2">The sequence shown here is derived from an EMBL/GenBank/DDBJ whole genome shotgun (WGS) entry which is preliminary data.</text>
</comment>
<keyword evidence="3" id="KW-1185">Reference proteome</keyword>
<name>A0A843VF32_COLES</name>
<evidence type="ECO:0000313" key="2">
    <source>
        <dbReference type="EMBL" id="MQL92014.1"/>
    </source>
</evidence>
<keyword evidence="1" id="KW-1133">Transmembrane helix</keyword>
<organism evidence="2 3">
    <name type="scientific">Colocasia esculenta</name>
    <name type="common">Wild taro</name>
    <name type="synonym">Arum esculentum</name>
    <dbReference type="NCBI Taxonomy" id="4460"/>
    <lineage>
        <taxon>Eukaryota</taxon>
        <taxon>Viridiplantae</taxon>
        <taxon>Streptophyta</taxon>
        <taxon>Embryophyta</taxon>
        <taxon>Tracheophyta</taxon>
        <taxon>Spermatophyta</taxon>
        <taxon>Magnoliopsida</taxon>
        <taxon>Liliopsida</taxon>
        <taxon>Araceae</taxon>
        <taxon>Aroideae</taxon>
        <taxon>Colocasieae</taxon>
        <taxon>Colocasia</taxon>
    </lineage>
</organism>
<accession>A0A843VF32</accession>
<feature type="transmembrane region" description="Helical" evidence="1">
    <location>
        <begin position="61"/>
        <end position="81"/>
    </location>
</feature>
<keyword evidence="1" id="KW-0472">Membrane</keyword>
<proteinExistence type="predicted"/>
<dbReference type="AlphaFoldDB" id="A0A843VF32"/>
<evidence type="ECO:0000313" key="3">
    <source>
        <dbReference type="Proteomes" id="UP000652761"/>
    </source>
</evidence>
<gene>
    <name evidence="2" type="ORF">Taro_024640</name>
</gene>
<reference evidence="2" key="1">
    <citation type="submission" date="2017-07" db="EMBL/GenBank/DDBJ databases">
        <title>Taro Niue Genome Assembly and Annotation.</title>
        <authorList>
            <person name="Atibalentja N."/>
            <person name="Keating K."/>
            <person name="Fields C.J."/>
        </authorList>
    </citation>
    <scope>NUCLEOTIDE SEQUENCE</scope>
    <source>
        <strain evidence="2">Niue_2</strain>
        <tissue evidence="2">Leaf</tissue>
    </source>
</reference>
<sequence length="162" mass="17562">MQTQLRRRLCCKLSCRHRLRLQLQFPRSMAMVVHPSWRGCGDVEAVGSWRMSGWLDCGGRCAMVEAGAVVIVVVLVVAIFLPRRSPCLQLCDGGIWAAGGHSFLMEVLGCIVGDVEEVVAAVDIVVELDGYEVVEVADIDGIVVAAEVVEAVELGFSTWEGC</sequence>
<keyword evidence="1" id="KW-0812">Transmembrane</keyword>
<dbReference type="EMBL" id="NMUH01001401">
    <property type="protein sequence ID" value="MQL92014.1"/>
    <property type="molecule type" value="Genomic_DNA"/>
</dbReference>